<dbReference type="RefSeq" id="WP_306206847.1">
    <property type="nucleotide sequence ID" value="NZ_CP132353.1"/>
</dbReference>
<evidence type="ECO:0000313" key="1">
    <source>
        <dbReference type="EMBL" id="WLS77730.1"/>
    </source>
</evidence>
<proteinExistence type="predicted"/>
<keyword evidence="2" id="KW-1185">Reference proteome</keyword>
<gene>
    <name evidence="1" type="ORF">Q3V30_14760</name>
</gene>
<accession>A0AA50DKK2</accession>
<protein>
    <submittedName>
        <fullName evidence="1">Uncharacterized protein</fullName>
    </submittedName>
</protein>
<evidence type="ECO:0000313" key="2">
    <source>
        <dbReference type="Proteomes" id="UP001228139"/>
    </source>
</evidence>
<name>A0AA50DKK2_9GAMM</name>
<dbReference type="KEGG" id="epi:Q3V30_14760"/>
<organism evidence="1 2">
    <name type="scientific">Erwinia pyri</name>
    <dbReference type="NCBI Taxonomy" id="3062598"/>
    <lineage>
        <taxon>Bacteria</taxon>
        <taxon>Pseudomonadati</taxon>
        <taxon>Pseudomonadota</taxon>
        <taxon>Gammaproteobacteria</taxon>
        <taxon>Enterobacterales</taxon>
        <taxon>Erwiniaceae</taxon>
        <taxon>Erwinia</taxon>
    </lineage>
</organism>
<dbReference type="Proteomes" id="UP001228139">
    <property type="component" value="Chromosome"/>
</dbReference>
<dbReference type="EMBL" id="CP132353">
    <property type="protein sequence ID" value="WLS77730.1"/>
    <property type="molecule type" value="Genomic_DNA"/>
</dbReference>
<reference evidence="1 2" key="1">
    <citation type="submission" date="2023-07" db="EMBL/GenBank/DDBJ databases">
        <title>Pathogenic bacteria of pear tree diseases.</title>
        <authorList>
            <person name="Zhang Z."/>
            <person name="He L."/>
            <person name="Huang R."/>
        </authorList>
    </citation>
    <scope>NUCLEOTIDE SEQUENCE [LARGE SCALE GENOMIC DNA]</scope>
    <source>
        <strain evidence="1 2">DE2</strain>
    </source>
</reference>
<dbReference type="AlphaFoldDB" id="A0AA50DKK2"/>
<sequence>MITLPLPPQIFFFALFSSVASRLVPAKSIDPRLPPPFSPRFFHFDDSPGLPLRQAVAPEMILTQHRVGAGEYYLGQLFNFYYQSLVLIISSSAVFPAFRQIGLSIARENVTASRFLNTRARSPKPQAFHWKR</sequence>